<accession>A0A151CJ35</accession>
<organism evidence="1 2">
    <name type="scientific">Sulfurovum riftiae</name>
    <dbReference type="NCBI Taxonomy" id="1630136"/>
    <lineage>
        <taxon>Bacteria</taxon>
        <taxon>Pseudomonadati</taxon>
        <taxon>Campylobacterota</taxon>
        <taxon>Epsilonproteobacteria</taxon>
        <taxon>Campylobacterales</taxon>
        <taxon>Sulfurovaceae</taxon>
        <taxon>Sulfurovum</taxon>
    </lineage>
</organism>
<keyword evidence="2" id="KW-1185">Reference proteome</keyword>
<evidence type="ECO:0008006" key="3">
    <source>
        <dbReference type="Google" id="ProtNLM"/>
    </source>
</evidence>
<dbReference type="AlphaFoldDB" id="A0A151CJ35"/>
<sequence length="73" mass="8455">MDYSKMLFEKYHTMMLTTEQLSKIIDRSVASLESDRRAGKGIPFKRIGGYPNSPIRYPIHEVSTYLNSVERTV</sequence>
<evidence type="ECO:0000313" key="2">
    <source>
        <dbReference type="Proteomes" id="UP000075359"/>
    </source>
</evidence>
<comment type="caution">
    <text evidence="1">The sequence shown here is derived from an EMBL/GenBank/DDBJ whole genome shotgun (WGS) entry which is preliminary data.</text>
</comment>
<gene>
    <name evidence="1" type="ORF">AS592_10465</name>
</gene>
<protein>
    <recommendedName>
        <fullName evidence="3">Helix-turn-helix domain-containing protein</fullName>
    </recommendedName>
</protein>
<dbReference type="EMBL" id="LNKT01000001">
    <property type="protein sequence ID" value="KYJ87521.1"/>
    <property type="molecule type" value="Genomic_DNA"/>
</dbReference>
<name>A0A151CJ35_9BACT</name>
<dbReference type="Proteomes" id="UP000075359">
    <property type="component" value="Unassembled WGS sequence"/>
</dbReference>
<reference evidence="1 2" key="1">
    <citation type="submission" date="2015-11" db="EMBL/GenBank/DDBJ databases">
        <title>Draft genome of Sulfurovum riftiae 1812E, a member of the Epsilonproteobacteria isolated from the tube of the deep-sea hydrothermal vent tubewom Riftia pachyptila.</title>
        <authorList>
            <person name="Vetriani C."/>
            <person name="Giovannelli D."/>
        </authorList>
    </citation>
    <scope>NUCLEOTIDE SEQUENCE [LARGE SCALE GENOMIC DNA]</scope>
    <source>
        <strain evidence="1 2">1812E</strain>
    </source>
</reference>
<evidence type="ECO:0000313" key="1">
    <source>
        <dbReference type="EMBL" id="KYJ87521.1"/>
    </source>
</evidence>
<dbReference type="RefSeq" id="WP_067328427.1">
    <property type="nucleotide sequence ID" value="NZ_LNKT01000001.1"/>
</dbReference>
<proteinExistence type="predicted"/>
<dbReference type="STRING" id="1630136.AS592_10465"/>